<protein>
    <submittedName>
        <fullName evidence="2">GNAT family N-acetyltransferase</fullName>
    </submittedName>
</protein>
<dbReference type="PROSITE" id="PS51186">
    <property type="entry name" value="GNAT"/>
    <property type="match status" value="1"/>
</dbReference>
<gene>
    <name evidence="2" type="ORF">H8709_05810</name>
</gene>
<dbReference type="RefSeq" id="WP_262397438.1">
    <property type="nucleotide sequence ID" value="NZ_JACRTC010000003.1"/>
</dbReference>
<name>A0A926EEP0_9FIRM</name>
<dbReference type="Proteomes" id="UP000660861">
    <property type="component" value="Unassembled WGS sequence"/>
</dbReference>
<dbReference type="Pfam" id="PF13302">
    <property type="entry name" value="Acetyltransf_3"/>
    <property type="match status" value="1"/>
</dbReference>
<reference evidence="2" key="1">
    <citation type="submission" date="2020-08" db="EMBL/GenBank/DDBJ databases">
        <title>Genome public.</title>
        <authorList>
            <person name="Liu C."/>
            <person name="Sun Q."/>
        </authorList>
    </citation>
    <scope>NUCLEOTIDE SEQUENCE</scope>
    <source>
        <strain evidence="2">NSJ-54</strain>
    </source>
</reference>
<dbReference type="PANTHER" id="PTHR43328:SF1">
    <property type="entry name" value="N-ACETYLTRANSFERASE DOMAIN-CONTAINING PROTEIN"/>
    <property type="match status" value="1"/>
</dbReference>
<feature type="domain" description="N-acetyltransferase" evidence="1">
    <location>
        <begin position="11"/>
        <end position="168"/>
    </location>
</feature>
<sequence length="173" mass="19366">MEFSLRPWLLTDVPSVLKYADNEKIAANLRDVFPHPYTEADAVGYVSSCIGAGEERQLTRAIVVGGEAVGSIGIFLQEDVYRKSGELGYWLAEPFWGKGVMTRAIRRLCGEAFARYDIVRIYAEPYASNMGSRRALEKAGFTLEGVLRQSVYKRGRLLDSCIYSLLKEESPVD</sequence>
<dbReference type="Gene3D" id="3.40.630.30">
    <property type="match status" value="1"/>
</dbReference>
<dbReference type="PANTHER" id="PTHR43328">
    <property type="entry name" value="ACETYLTRANSFERASE-RELATED"/>
    <property type="match status" value="1"/>
</dbReference>
<proteinExistence type="predicted"/>
<evidence type="ECO:0000313" key="2">
    <source>
        <dbReference type="EMBL" id="MBC8570342.1"/>
    </source>
</evidence>
<dbReference type="SUPFAM" id="SSF55729">
    <property type="entry name" value="Acyl-CoA N-acyltransferases (Nat)"/>
    <property type="match status" value="1"/>
</dbReference>
<dbReference type="AlphaFoldDB" id="A0A926EEP0"/>
<dbReference type="GO" id="GO:0016747">
    <property type="term" value="F:acyltransferase activity, transferring groups other than amino-acyl groups"/>
    <property type="evidence" value="ECO:0007669"/>
    <property type="project" value="InterPro"/>
</dbReference>
<organism evidence="2 3">
    <name type="scientific">Zongyangia hominis</name>
    <dbReference type="NCBI Taxonomy" id="2763677"/>
    <lineage>
        <taxon>Bacteria</taxon>
        <taxon>Bacillati</taxon>
        <taxon>Bacillota</taxon>
        <taxon>Clostridia</taxon>
        <taxon>Eubacteriales</taxon>
        <taxon>Oscillospiraceae</taxon>
        <taxon>Zongyangia</taxon>
    </lineage>
</organism>
<comment type="caution">
    <text evidence="2">The sequence shown here is derived from an EMBL/GenBank/DDBJ whole genome shotgun (WGS) entry which is preliminary data.</text>
</comment>
<dbReference type="InterPro" id="IPR016181">
    <property type="entry name" value="Acyl_CoA_acyltransferase"/>
</dbReference>
<accession>A0A926EEP0</accession>
<dbReference type="InterPro" id="IPR000182">
    <property type="entry name" value="GNAT_dom"/>
</dbReference>
<evidence type="ECO:0000313" key="3">
    <source>
        <dbReference type="Proteomes" id="UP000660861"/>
    </source>
</evidence>
<keyword evidence="3" id="KW-1185">Reference proteome</keyword>
<evidence type="ECO:0000259" key="1">
    <source>
        <dbReference type="PROSITE" id="PS51186"/>
    </source>
</evidence>
<dbReference type="EMBL" id="JACRTC010000003">
    <property type="protein sequence ID" value="MBC8570342.1"/>
    <property type="molecule type" value="Genomic_DNA"/>
</dbReference>